<feature type="signal peptide" evidence="1">
    <location>
        <begin position="1"/>
        <end position="16"/>
    </location>
</feature>
<evidence type="ECO:0000256" key="1">
    <source>
        <dbReference type="SAM" id="SignalP"/>
    </source>
</evidence>
<name>A0A2G9UQD7_TELCI</name>
<dbReference type="Gene3D" id="3.40.33.10">
    <property type="entry name" value="CAP"/>
    <property type="match status" value="1"/>
</dbReference>
<evidence type="ECO:0008006" key="4">
    <source>
        <dbReference type="Google" id="ProtNLM"/>
    </source>
</evidence>
<dbReference type="SUPFAM" id="SSF55797">
    <property type="entry name" value="PR-1-like"/>
    <property type="match status" value="1"/>
</dbReference>
<sequence>MIASLILLMIARYLPSQMPAQLALQKIPDAVAPDCKHHSSGMDKEMREAVTDAHNTLRYLIAIGNITRHSRTNETFPEAANMRFMEYGCKFESRAARLNLCEKIPPRKTFNYTDRNYRYIQYLGYRTGLDALILAVHEWWDTHLYNHGFEGLAPRHKDFPTIPFFQKPKVGNISLIN</sequence>
<feature type="chain" id="PRO_5013963855" description="SCP domain-containing protein" evidence="1">
    <location>
        <begin position="17"/>
        <end position="177"/>
    </location>
</feature>
<keyword evidence="1" id="KW-0732">Signal</keyword>
<organism evidence="2 3">
    <name type="scientific">Teladorsagia circumcincta</name>
    <name type="common">Brown stomach worm</name>
    <name type="synonym">Ostertagia circumcincta</name>
    <dbReference type="NCBI Taxonomy" id="45464"/>
    <lineage>
        <taxon>Eukaryota</taxon>
        <taxon>Metazoa</taxon>
        <taxon>Ecdysozoa</taxon>
        <taxon>Nematoda</taxon>
        <taxon>Chromadorea</taxon>
        <taxon>Rhabditida</taxon>
        <taxon>Rhabditina</taxon>
        <taxon>Rhabditomorpha</taxon>
        <taxon>Strongyloidea</taxon>
        <taxon>Trichostrongylidae</taxon>
        <taxon>Teladorsagia</taxon>
    </lineage>
</organism>
<dbReference type="Proteomes" id="UP000230423">
    <property type="component" value="Unassembled WGS sequence"/>
</dbReference>
<keyword evidence="3" id="KW-1185">Reference proteome</keyword>
<reference evidence="2 3" key="1">
    <citation type="submission" date="2015-09" db="EMBL/GenBank/DDBJ databases">
        <title>Draft genome of the parasitic nematode Teladorsagia circumcincta isolate WARC Sus (inbred).</title>
        <authorList>
            <person name="Mitreva M."/>
        </authorList>
    </citation>
    <scope>NUCLEOTIDE SEQUENCE [LARGE SCALE GENOMIC DNA]</scope>
    <source>
        <strain evidence="2 3">S</strain>
    </source>
</reference>
<evidence type="ECO:0000313" key="3">
    <source>
        <dbReference type="Proteomes" id="UP000230423"/>
    </source>
</evidence>
<accession>A0A2G9UQD7</accession>
<evidence type="ECO:0000313" key="2">
    <source>
        <dbReference type="EMBL" id="PIO71932.1"/>
    </source>
</evidence>
<gene>
    <name evidence="2" type="ORF">TELCIR_06146</name>
</gene>
<protein>
    <recommendedName>
        <fullName evidence="4">SCP domain-containing protein</fullName>
    </recommendedName>
</protein>
<dbReference type="AlphaFoldDB" id="A0A2G9UQD7"/>
<dbReference type="EMBL" id="KZ345810">
    <property type="protein sequence ID" value="PIO71932.1"/>
    <property type="molecule type" value="Genomic_DNA"/>
</dbReference>
<proteinExistence type="predicted"/>
<dbReference type="InterPro" id="IPR035940">
    <property type="entry name" value="CAP_sf"/>
</dbReference>